<accession>A0AAX2Z1V9</accession>
<evidence type="ECO:0000313" key="3">
    <source>
        <dbReference type="Proteomes" id="UP000451682"/>
    </source>
</evidence>
<proteinExistence type="predicted"/>
<protein>
    <submittedName>
        <fullName evidence="2">Nitrogen fixation protein NifR</fullName>
    </submittedName>
</protein>
<feature type="region of interest" description="Disordered" evidence="1">
    <location>
        <begin position="27"/>
        <end position="52"/>
    </location>
</feature>
<gene>
    <name evidence="2" type="ORF">DQU50_04645</name>
</gene>
<dbReference type="Proteomes" id="UP000451682">
    <property type="component" value="Unassembled WGS sequence"/>
</dbReference>
<reference evidence="2 3" key="1">
    <citation type="submission" date="2018-06" db="EMBL/GenBank/DDBJ databases">
        <title>Whole genome sequencing to identify and define MRSA outbreaks.</title>
        <authorList>
            <person name="Sullivan M.J."/>
            <person name="Altman D.R."/>
            <person name="Chacko K."/>
            <person name="Ciferri B."/>
            <person name="Webster E."/>
            <person name="Deikus G."/>
            <person name="Lewis M."/>
            <person name="Khan Z."/>
            <person name="Beckford C."/>
            <person name="Rendo A."/>
            <person name="Samaroo F."/>
            <person name="Sebra R."/>
            <person name="Karam-Howlin R."/>
            <person name="Southwick K."/>
            <person name="Adams E."/>
            <person name="Ying L."/>
            <person name="Kornblum J."/>
            <person name="Factor S."/>
            <person name="Danesh Yazdi M."/>
            <person name="Dingle T."/>
            <person name="Hamula C."/>
            <person name="Bashir A."/>
            <person name="Schadt E."/>
            <person name="Kasarskis A."/>
            <person name="Patel G."/>
            <person name="Wallach F."/>
            <person name="Gibbs K."/>
            <person name="Van Bakel H."/>
        </authorList>
    </citation>
    <scope>NUCLEOTIDE SEQUENCE [LARGE SCALE GENOMIC DNA]</scope>
    <source>
        <strain evidence="3">pt013</strain>
    </source>
</reference>
<dbReference type="AlphaFoldDB" id="A0AAX2Z1V9"/>
<organism evidence="2 3">
    <name type="scientific">Staphylococcus aureus</name>
    <dbReference type="NCBI Taxonomy" id="1280"/>
    <lineage>
        <taxon>Bacteria</taxon>
        <taxon>Bacillati</taxon>
        <taxon>Bacillota</taxon>
        <taxon>Bacilli</taxon>
        <taxon>Bacillales</taxon>
        <taxon>Staphylococcaceae</taxon>
        <taxon>Staphylococcus</taxon>
    </lineage>
</organism>
<evidence type="ECO:0000256" key="1">
    <source>
        <dbReference type="SAM" id="MobiDB-lite"/>
    </source>
</evidence>
<comment type="caution">
    <text evidence="2">The sequence shown here is derived from an EMBL/GenBank/DDBJ whole genome shotgun (WGS) entry which is preliminary data.</text>
</comment>
<sequence length="52" mass="6074">MLYWRGPNIENFVKKFYRQWKLGTGPQHREIGTPISTGNGSWRGPNTEKLEP</sequence>
<evidence type="ECO:0000313" key="2">
    <source>
        <dbReference type="EMBL" id="TXL47114.1"/>
    </source>
</evidence>
<dbReference type="EMBL" id="QNXF01000002">
    <property type="protein sequence ID" value="TXL47114.1"/>
    <property type="molecule type" value="Genomic_DNA"/>
</dbReference>
<name>A0AAX2Z1V9_STAAU</name>